<sequence length="386" mass="44601">MTTVASVTQPHPSAFEKSRLDYICSAHEPLSSGPEAVNGSASSSGPVLQMLDRLGVKELPKDVNALDLARKWMDSFEHYISSCDVGGLLSLLVEDAFWRDILTMTWDFRTFQMKPHIRQFILDLLSASKINSLKLDESMVELERPYPDLTWIHALFKFETDKAHLVLTALDELEGFPEKIGHLREQSPNHGKWQEQRRREMEFRDEDPKVLVAGAGHAGLEIAARLKYLDIPTLVVERHPRVEDNWRTRYEYLHLHTLVGKLRRTLTVPRFFHTRRIMDMTMRPTFHSHQRSPYTLQPPSLELDMWTSSEVIGAEQDKTTKNWIVTIRRLETGQERTFTVNHLICAIGWAGRMPKMPVYPGMVRVYCIIIVRQVIIGYIRSNSWVA</sequence>
<dbReference type="SUPFAM" id="SSF51905">
    <property type="entry name" value="FAD/NAD(P)-binding domain"/>
    <property type="match status" value="1"/>
</dbReference>
<dbReference type="Gene3D" id="3.50.50.60">
    <property type="entry name" value="FAD/NAD(P)-binding domain"/>
    <property type="match status" value="1"/>
</dbReference>
<evidence type="ECO:0000313" key="1">
    <source>
        <dbReference type="EMBL" id="KZT24296.1"/>
    </source>
</evidence>
<proteinExistence type="predicted"/>
<dbReference type="EMBL" id="KV425578">
    <property type="protein sequence ID" value="KZT24296.1"/>
    <property type="molecule type" value="Genomic_DNA"/>
</dbReference>
<gene>
    <name evidence="1" type="ORF">NEOLEDRAFT_1242542</name>
</gene>
<dbReference type="InterPro" id="IPR036188">
    <property type="entry name" value="FAD/NAD-bd_sf"/>
</dbReference>
<dbReference type="Proteomes" id="UP000076761">
    <property type="component" value="Unassembled WGS sequence"/>
</dbReference>
<organism evidence="1 2">
    <name type="scientific">Neolentinus lepideus HHB14362 ss-1</name>
    <dbReference type="NCBI Taxonomy" id="1314782"/>
    <lineage>
        <taxon>Eukaryota</taxon>
        <taxon>Fungi</taxon>
        <taxon>Dikarya</taxon>
        <taxon>Basidiomycota</taxon>
        <taxon>Agaricomycotina</taxon>
        <taxon>Agaricomycetes</taxon>
        <taxon>Gloeophyllales</taxon>
        <taxon>Gloeophyllaceae</taxon>
        <taxon>Neolentinus</taxon>
    </lineage>
</organism>
<dbReference type="AlphaFoldDB" id="A0A165RUT4"/>
<dbReference type="InParanoid" id="A0A165RUT4"/>
<name>A0A165RUT4_9AGAM</name>
<dbReference type="OrthoDB" id="74360at2759"/>
<dbReference type="STRING" id="1314782.A0A165RUT4"/>
<accession>A0A165RUT4</accession>
<protein>
    <recommendedName>
        <fullName evidence="3">FAD/NAD(P)-binding domain-containing protein</fullName>
    </recommendedName>
</protein>
<evidence type="ECO:0008006" key="3">
    <source>
        <dbReference type="Google" id="ProtNLM"/>
    </source>
</evidence>
<reference evidence="1 2" key="1">
    <citation type="journal article" date="2016" name="Mol. Biol. Evol.">
        <title>Comparative Genomics of Early-Diverging Mushroom-Forming Fungi Provides Insights into the Origins of Lignocellulose Decay Capabilities.</title>
        <authorList>
            <person name="Nagy L.G."/>
            <person name="Riley R."/>
            <person name="Tritt A."/>
            <person name="Adam C."/>
            <person name="Daum C."/>
            <person name="Floudas D."/>
            <person name="Sun H."/>
            <person name="Yadav J.S."/>
            <person name="Pangilinan J."/>
            <person name="Larsson K.H."/>
            <person name="Matsuura K."/>
            <person name="Barry K."/>
            <person name="Labutti K."/>
            <person name="Kuo R."/>
            <person name="Ohm R.A."/>
            <person name="Bhattacharya S.S."/>
            <person name="Shirouzu T."/>
            <person name="Yoshinaga Y."/>
            <person name="Martin F.M."/>
            <person name="Grigoriev I.V."/>
            <person name="Hibbett D.S."/>
        </authorList>
    </citation>
    <scope>NUCLEOTIDE SEQUENCE [LARGE SCALE GENOMIC DNA]</scope>
    <source>
        <strain evidence="1 2">HHB14362 ss-1</strain>
    </source>
</reference>
<keyword evidence="2" id="KW-1185">Reference proteome</keyword>
<evidence type="ECO:0000313" key="2">
    <source>
        <dbReference type="Proteomes" id="UP000076761"/>
    </source>
</evidence>